<keyword evidence="3" id="KW-1185">Reference proteome</keyword>
<evidence type="ECO:0000256" key="1">
    <source>
        <dbReference type="SAM" id="Phobius"/>
    </source>
</evidence>
<gene>
    <name evidence="2" type="ORF">L0668_12345</name>
</gene>
<name>A0ABS9D934_9ALTE</name>
<feature type="transmembrane region" description="Helical" evidence="1">
    <location>
        <begin position="147"/>
        <end position="169"/>
    </location>
</feature>
<dbReference type="RefSeq" id="WP_235312941.1">
    <property type="nucleotide sequence ID" value="NZ_JAKGAS010000006.1"/>
</dbReference>
<evidence type="ECO:0000313" key="3">
    <source>
        <dbReference type="Proteomes" id="UP001521137"/>
    </source>
</evidence>
<accession>A0ABS9D934</accession>
<comment type="caution">
    <text evidence="2">The sequence shown here is derived from an EMBL/GenBank/DDBJ whole genome shotgun (WGS) entry which is preliminary data.</text>
</comment>
<keyword evidence="1" id="KW-0472">Membrane</keyword>
<evidence type="ECO:0000313" key="2">
    <source>
        <dbReference type="EMBL" id="MCF2948902.1"/>
    </source>
</evidence>
<feature type="transmembrane region" description="Helical" evidence="1">
    <location>
        <begin position="111"/>
        <end position="135"/>
    </location>
</feature>
<organism evidence="2 3">
    <name type="scientific">Paraglaciecola algarum</name>
    <dbReference type="NCBI Taxonomy" id="3050085"/>
    <lineage>
        <taxon>Bacteria</taxon>
        <taxon>Pseudomonadati</taxon>
        <taxon>Pseudomonadota</taxon>
        <taxon>Gammaproteobacteria</taxon>
        <taxon>Alteromonadales</taxon>
        <taxon>Alteromonadaceae</taxon>
        <taxon>Paraglaciecola</taxon>
    </lineage>
</organism>
<feature type="transmembrane region" description="Helical" evidence="1">
    <location>
        <begin position="43"/>
        <end position="65"/>
    </location>
</feature>
<sequence length="254" mass="28019">MEEQKFEVLGGSLEKSLKGETKLDLKVLASEAWQLTKNRKSEVLQGALFIFFLGVVLSIFIQSFFDVSDIQAVSPNVLMAIKVAGIVITAPIVATMLLLGISHSVGIKPAFFLLFKKLIGSVLIILLALGIAALTDLSSYLVSSINTSIGFIVLIYVGMATGFSMMLLIEKKLSPNQSIIQSFKVYNRYILPLSAFYLGSVVLFIVGMFTFGIMYIWLIPFYFNFKGVLYRELFGVTVAKVNSVKQPSESIFHA</sequence>
<keyword evidence="1" id="KW-0812">Transmembrane</keyword>
<protein>
    <submittedName>
        <fullName evidence="2">Uncharacterized protein</fullName>
    </submittedName>
</protein>
<feature type="transmembrane region" description="Helical" evidence="1">
    <location>
        <begin position="77"/>
        <end position="99"/>
    </location>
</feature>
<keyword evidence="1" id="KW-1133">Transmembrane helix</keyword>
<feature type="transmembrane region" description="Helical" evidence="1">
    <location>
        <begin position="190"/>
        <end position="223"/>
    </location>
</feature>
<dbReference type="EMBL" id="JAKGAS010000006">
    <property type="protein sequence ID" value="MCF2948902.1"/>
    <property type="molecule type" value="Genomic_DNA"/>
</dbReference>
<dbReference type="Proteomes" id="UP001521137">
    <property type="component" value="Unassembled WGS sequence"/>
</dbReference>
<reference evidence="2 3" key="1">
    <citation type="submission" date="2022-01" db="EMBL/GenBank/DDBJ databases">
        <title>Paraglaciecola sp. G1-23.</title>
        <authorList>
            <person name="Jin M.S."/>
            <person name="Han D.M."/>
            <person name="Kim H.M."/>
            <person name="Jeon C.O."/>
        </authorList>
    </citation>
    <scope>NUCLEOTIDE SEQUENCE [LARGE SCALE GENOMIC DNA]</scope>
    <source>
        <strain evidence="2 3">G1-23</strain>
    </source>
</reference>
<proteinExistence type="predicted"/>